<feature type="non-terminal residue" evidence="1">
    <location>
        <position position="1"/>
    </location>
</feature>
<gene>
    <name evidence="1" type="ORF">SCF082_LOCUS36142</name>
</gene>
<evidence type="ECO:0000313" key="1">
    <source>
        <dbReference type="EMBL" id="CAK9074130.1"/>
    </source>
</evidence>
<dbReference type="EMBL" id="CAXAMM010035353">
    <property type="protein sequence ID" value="CAK9074130.1"/>
    <property type="molecule type" value="Genomic_DNA"/>
</dbReference>
<sequence>ELAGYSVTESSLDMSSFKVDVACADTHTGSPKATKCSSPLSSYTLSGCEEKIRCESPESTEGYVVTETETTAQLFNVPATCARGYECKAVAAACSKTGDKYTLSGCKYSTTTCAAPAATEGYVVTEVELRQIIFDVQVTCAPGFAGVAKVDVACADTHTGSPKATKCSSPLSSYTLSGCEEKIRCESPESTEGYVVTETETTAQLFNVPTTCARGYEGKAVATACSKTGDKYTLSGCKYSSATCAAPAVTEGYVVTEVELRQIIFDVQ</sequence>
<evidence type="ECO:0000313" key="2">
    <source>
        <dbReference type="Proteomes" id="UP001642464"/>
    </source>
</evidence>
<accession>A0ABP0PDL9</accession>
<organism evidence="1 2">
    <name type="scientific">Durusdinium trenchii</name>
    <dbReference type="NCBI Taxonomy" id="1381693"/>
    <lineage>
        <taxon>Eukaryota</taxon>
        <taxon>Sar</taxon>
        <taxon>Alveolata</taxon>
        <taxon>Dinophyceae</taxon>
        <taxon>Suessiales</taxon>
        <taxon>Symbiodiniaceae</taxon>
        <taxon>Durusdinium</taxon>
    </lineage>
</organism>
<comment type="caution">
    <text evidence="1">The sequence shown here is derived from an EMBL/GenBank/DDBJ whole genome shotgun (WGS) entry which is preliminary data.</text>
</comment>
<reference evidence="1 2" key="1">
    <citation type="submission" date="2024-02" db="EMBL/GenBank/DDBJ databases">
        <authorList>
            <person name="Chen Y."/>
            <person name="Shah S."/>
            <person name="Dougan E. K."/>
            <person name="Thang M."/>
            <person name="Chan C."/>
        </authorList>
    </citation>
    <scope>NUCLEOTIDE SEQUENCE [LARGE SCALE GENOMIC DNA]</scope>
</reference>
<protein>
    <submittedName>
        <fullName evidence="1">Uncharacterized protein</fullName>
    </submittedName>
</protein>
<keyword evidence="2" id="KW-1185">Reference proteome</keyword>
<dbReference type="Proteomes" id="UP001642464">
    <property type="component" value="Unassembled WGS sequence"/>
</dbReference>
<feature type="non-terminal residue" evidence="1">
    <location>
        <position position="268"/>
    </location>
</feature>
<name>A0ABP0PDL9_9DINO</name>
<proteinExistence type="predicted"/>